<evidence type="ECO:0000256" key="2">
    <source>
        <dbReference type="ARBA" id="ARBA00023004"/>
    </source>
</evidence>
<feature type="domain" description="Isopenicillin N synthase-like Fe(2+) 2OG dioxygenase" evidence="3">
    <location>
        <begin position="439"/>
        <end position="491"/>
    </location>
</feature>
<accession>A0AAP0NNL6</accession>
<keyword evidence="1" id="KW-0479">Metal-binding</keyword>
<keyword evidence="2" id="KW-0408">Iron</keyword>
<dbReference type="Proteomes" id="UP001415857">
    <property type="component" value="Unassembled WGS sequence"/>
</dbReference>
<dbReference type="PANTHER" id="PTHR47990">
    <property type="entry name" value="2-OXOGLUTARATE (2OG) AND FE(II)-DEPENDENT OXYGENASE SUPERFAMILY PROTEIN-RELATED"/>
    <property type="match status" value="1"/>
</dbReference>
<dbReference type="GO" id="GO:0046872">
    <property type="term" value="F:metal ion binding"/>
    <property type="evidence" value="ECO:0007669"/>
    <property type="project" value="UniProtKB-KW"/>
</dbReference>
<gene>
    <name evidence="5" type="ORF">L1049_018143</name>
</gene>
<evidence type="ECO:0000259" key="3">
    <source>
        <dbReference type="Pfam" id="PF03171"/>
    </source>
</evidence>
<keyword evidence="6" id="KW-1185">Reference proteome</keyword>
<dbReference type="AlphaFoldDB" id="A0AAP0NNL6"/>
<name>A0AAP0NNL6_LIQFO</name>
<dbReference type="Gene3D" id="2.60.120.330">
    <property type="entry name" value="B-lactam Antibiotic, Isopenicillin N Synthase, Chain"/>
    <property type="match status" value="4"/>
</dbReference>
<dbReference type="InterPro" id="IPR027443">
    <property type="entry name" value="IPNS-like_sf"/>
</dbReference>
<feature type="domain" description="Non-haem dioxygenase N-terminal" evidence="4">
    <location>
        <begin position="54"/>
        <end position="153"/>
    </location>
</feature>
<dbReference type="InterPro" id="IPR050231">
    <property type="entry name" value="Iron_ascorbate_oxido_reductase"/>
</dbReference>
<dbReference type="InterPro" id="IPR026992">
    <property type="entry name" value="DIOX_N"/>
</dbReference>
<evidence type="ECO:0000256" key="1">
    <source>
        <dbReference type="ARBA" id="ARBA00022723"/>
    </source>
</evidence>
<evidence type="ECO:0000259" key="4">
    <source>
        <dbReference type="Pfam" id="PF14226"/>
    </source>
</evidence>
<feature type="domain" description="Non-haem dioxygenase N-terminal" evidence="4">
    <location>
        <begin position="330"/>
        <end position="429"/>
    </location>
</feature>
<comment type="caution">
    <text evidence="5">The sequence shown here is derived from an EMBL/GenBank/DDBJ whole genome shotgun (WGS) entry which is preliminary data.</text>
</comment>
<dbReference type="EMBL" id="JBBPBK010000012">
    <property type="protein sequence ID" value="KAK9273334.1"/>
    <property type="molecule type" value="Genomic_DNA"/>
</dbReference>
<organism evidence="5 6">
    <name type="scientific">Liquidambar formosana</name>
    <name type="common">Formosan gum</name>
    <dbReference type="NCBI Taxonomy" id="63359"/>
    <lineage>
        <taxon>Eukaryota</taxon>
        <taxon>Viridiplantae</taxon>
        <taxon>Streptophyta</taxon>
        <taxon>Embryophyta</taxon>
        <taxon>Tracheophyta</taxon>
        <taxon>Spermatophyta</taxon>
        <taxon>Magnoliopsida</taxon>
        <taxon>eudicotyledons</taxon>
        <taxon>Gunneridae</taxon>
        <taxon>Pentapetalae</taxon>
        <taxon>Saxifragales</taxon>
        <taxon>Altingiaceae</taxon>
        <taxon>Liquidambar</taxon>
    </lineage>
</organism>
<feature type="domain" description="Isopenicillin N synthase-like Fe(2+) 2OG dioxygenase" evidence="3">
    <location>
        <begin position="163"/>
        <end position="215"/>
    </location>
</feature>
<evidence type="ECO:0000313" key="5">
    <source>
        <dbReference type="EMBL" id="KAK9273334.1"/>
    </source>
</evidence>
<dbReference type="SUPFAM" id="SSF51197">
    <property type="entry name" value="Clavaminate synthase-like"/>
    <property type="match status" value="2"/>
</dbReference>
<dbReference type="InterPro" id="IPR044861">
    <property type="entry name" value="IPNS-like_FE2OG_OXY"/>
</dbReference>
<reference evidence="5 6" key="1">
    <citation type="journal article" date="2024" name="Plant J.">
        <title>Genome sequences and population genomics reveal climatic adaptation and genomic divergence between two closely related sweetgum species.</title>
        <authorList>
            <person name="Xu W.Q."/>
            <person name="Ren C.Q."/>
            <person name="Zhang X.Y."/>
            <person name="Comes H.P."/>
            <person name="Liu X.H."/>
            <person name="Li Y.G."/>
            <person name="Kettle C.J."/>
            <person name="Jalonen R."/>
            <person name="Gaisberger H."/>
            <person name="Ma Y.Z."/>
            <person name="Qiu Y.X."/>
        </authorList>
    </citation>
    <scope>NUCLEOTIDE SEQUENCE [LARGE SCALE GENOMIC DNA]</scope>
    <source>
        <strain evidence="5">Hangzhou</strain>
    </source>
</reference>
<protein>
    <submittedName>
        <fullName evidence="5">Uncharacterized protein</fullName>
    </submittedName>
</protein>
<sequence length="540" mass="60872">MSTAISTDVIDIVVNQGYGVKGLIEMGLKGLPEQYLQPPEERFDLSKVVHEEGIPIIDVSDWDNPAVAESICNAAEKWGFFQIINHGVPIEVLENMEEEAHRFFGLPQEEKRQYLKEYPPTESVHLGTSFNPRVEKVLEWRDYLSLLYVPGDEGPSASWPSVCNWIPVKPISGSLVINIGDMLQIMSNGRYRSIEHYVAANKGKNRVSVPIFSNPANDAVIGPLAEVLETGEKPIYKQVVFSDYYKYFFEFLFQHIPHLPSSPSCHQPLFPLLTPAMSTAISTDVIDIVVNQGYGVKGLIEMGIKGLPEQYLQPPEERFDLSKVVHEEGIPIIDVSDWENPAVAESICNAAEKWGFFQIINHGVPIEVLENMKEEAHRFFGLPQEEKRQYLKEYPPTESVHLGTSFNPRVEKVLMWRDYLSLLYVPGDEGPSASWPSVCNWIPVKPISGSLVINIGDMLQIMSNGRYRSIEHYVAANKGKNRVSVPIFSNPANDAVIGPLAEVLETGEKPIYKQFVFSDYTKYFFGKARYGKETIKFAKI</sequence>
<evidence type="ECO:0000313" key="6">
    <source>
        <dbReference type="Proteomes" id="UP001415857"/>
    </source>
</evidence>
<dbReference type="Pfam" id="PF14226">
    <property type="entry name" value="DIOX_N"/>
    <property type="match status" value="2"/>
</dbReference>
<dbReference type="Pfam" id="PF03171">
    <property type="entry name" value="2OG-FeII_Oxy"/>
    <property type="match status" value="2"/>
</dbReference>
<proteinExistence type="predicted"/>